<feature type="domain" description="Cell wall mannoprotein PIR1-like C-terminal" evidence="9">
    <location>
        <begin position="309"/>
        <end position="382"/>
    </location>
</feature>
<dbReference type="PANTHER" id="PTHR47254">
    <property type="entry name" value="CELL WALL MANNOPROTEIN CIS3-RELATED"/>
    <property type="match status" value="1"/>
</dbReference>
<dbReference type="GO" id="GO:0005199">
    <property type="term" value="F:structural constituent of cell wall"/>
    <property type="evidence" value="ECO:0007669"/>
    <property type="project" value="InterPro"/>
</dbReference>
<sequence>MRLSTSTLSAIICSMLTVVTAAPEGYVVGDVWSTLTPEAKIPSAYSTEYQTTFGIAIEPVVSSVELTSVSSTSTRADSSYASSISESRDYNKIITQIGDGQIQAPSSTPVAVITQIGDGQIQAATSTPSPKASSVAIITQINDGQIQAHHSSSSSKEDIIYLTTTLNEVITKHTTYCPEDESSTSSSESDITETRTDTVNVDDLSTTFLSTSTTTIFPSGASTSSEEVTTLTTTPTTTVNVVVTAFYDDAQLTTISDSSAPPSASPSPSSSLATTSATAIPSKRLFKKDVTSETCINEGSLAMTIKDSILTDAKGRIGSIVANRQFQFDGPPPQAGAIYAAGWSVSPDGYLALGNQTVFYQCLSGTFYNLYDEIIGAQCEAVRFGVVNLIDC</sequence>
<evidence type="ECO:0000256" key="1">
    <source>
        <dbReference type="ARBA" id="ARBA00004191"/>
    </source>
</evidence>
<dbReference type="Pfam" id="PF00399">
    <property type="entry name" value="PIR"/>
    <property type="match status" value="2"/>
</dbReference>
<keyword evidence="5" id="KW-0677">Repeat</keyword>
<gene>
    <name evidence="10" type="ORF">Cboi02_000494800</name>
</gene>
<comment type="similarity">
    <text evidence="6">Belongs to the PIR protein family.</text>
</comment>
<evidence type="ECO:0000256" key="8">
    <source>
        <dbReference type="SAM" id="SignalP"/>
    </source>
</evidence>
<feature type="signal peptide" evidence="8">
    <location>
        <begin position="1"/>
        <end position="21"/>
    </location>
</feature>
<keyword evidence="3" id="KW-0964">Secreted</keyword>
<evidence type="ECO:0000256" key="5">
    <source>
        <dbReference type="ARBA" id="ARBA00022737"/>
    </source>
</evidence>
<evidence type="ECO:0000256" key="3">
    <source>
        <dbReference type="ARBA" id="ARBA00022525"/>
    </source>
</evidence>
<accession>A0A9W6T5R0</accession>
<dbReference type="GO" id="GO:0009277">
    <property type="term" value="C:fungal-type cell wall"/>
    <property type="evidence" value="ECO:0007669"/>
    <property type="project" value="TreeGrafter"/>
</dbReference>
<dbReference type="InterPro" id="IPR051153">
    <property type="entry name" value="Yeast_CWMannoprotein_PIR"/>
</dbReference>
<evidence type="ECO:0000256" key="7">
    <source>
        <dbReference type="SAM" id="MobiDB-lite"/>
    </source>
</evidence>
<evidence type="ECO:0000256" key="6">
    <source>
        <dbReference type="ARBA" id="ARBA00038219"/>
    </source>
</evidence>
<dbReference type="InterPro" id="IPR054508">
    <property type="entry name" value="PIR1-like_C"/>
</dbReference>
<dbReference type="GO" id="GO:0031505">
    <property type="term" value="P:fungal-type cell wall organization"/>
    <property type="evidence" value="ECO:0007669"/>
    <property type="project" value="UniProtKB-ARBA"/>
</dbReference>
<name>A0A9W6T5R0_CANBO</name>
<keyword evidence="11" id="KW-1185">Reference proteome</keyword>
<keyword evidence="2" id="KW-0134">Cell wall</keyword>
<dbReference type="AlphaFoldDB" id="A0A9W6T5R0"/>
<feature type="region of interest" description="Disordered" evidence="7">
    <location>
        <begin position="255"/>
        <end position="276"/>
    </location>
</feature>
<keyword evidence="4 8" id="KW-0732">Signal</keyword>
<dbReference type="Pfam" id="PF22799">
    <property type="entry name" value="PIR1-like_C"/>
    <property type="match status" value="1"/>
</dbReference>
<dbReference type="PROSITE" id="PS50256">
    <property type="entry name" value="PIR_REPEAT_2"/>
    <property type="match status" value="3"/>
</dbReference>
<comment type="subcellular location">
    <subcellularLocation>
        <location evidence="1">Secreted</location>
        <location evidence="1">Cell wall</location>
    </subcellularLocation>
</comment>
<evidence type="ECO:0000256" key="2">
    <source>
        <dbReference type="ARBA" id="ARBA00022512"/>
    </source>
</evidence>
<feature type="chain" id="PRO_5040836151" evidence="8">
    <location>
        <begin position="22"/>
        <end position="392"/>
    </location>
</feature>
<dbReference type="Proteomes" id="UP001165120">
    <property type="component" value="Unassembled WGS sequence"/>
</dbReference>
<proteinExistence type="inferred from homology"/>
<dbReference type="InterPro" id="IPR000420">
    <property type="entry name" value="Yeast_PIR_rpt"/>
</dbReference>
<reference evidence="10" key="1">
    <citation type="submission" date="2023-04" db="EMBL/GenBank/DDBJ databases">
        <title>Candida boidinii NBRC 10035.</title>
        <authorList>
            <person name="Ichikawa N."/>
            <person name="Sato H."/>
            <person name="Tonouchi N."/>
        </authorList>
    </citation>
    <scope>NUCLEOTIDE SEQUENCE</scope>
    <source>
        <strain evidence="10">NBRC 10035</strain>
    </source>
</reference>
<protein>
    <submittedName>
        <fullName evidence="10">Unnamed protein product</fullName>
    </submittedName>
</protein>
<feature type="region of interest" description="Disordered" evidence="7">
    <location>
        <begin position="174"/>
        <end position="197"/>
    </location>
</feature>
<evidence type="ECO:0000313" key="10">
    <source>
        <dbReference type="EMBL" id="GME75833.1"/>
    </source>
</evidence>
<dbReference type="EMBL" id="BSXN01002184">
    <property type="protein sequence ID" value="GME75833.1"/>
    <property type="molecule type" value="Genomic_DNA"/>
</dbReference>
<evidence type="ECO:0000259" key="9">
    <source>
        <dbReference type="Pfam" id="PF22799"/>
    </source>
</evidence>
<evidence type="ECO:0000256" key="4">
    <source>
        <dbReference type="ARBA" id="ARBA00022729"/>
    </source>
</evidence>
<organism evidence="10 11">
    <name type="scientific">Candida boidinii</name>
    <name type="common">Yeast</name>
    <dbReference type="NCBI Taxonomy" id="5477"/>
    <lineage>
        <taxon>Eukaryota</taxon>
        <taxon>Fungi</taxon>
        <taxon>Dikarya</taxon>
        <taxon>Ascomycota</taxon>
        <taxon>Saccharomycotina</taxon>
        <taxon>Pichiomycetes</taxon>
        <taxon>Pichiales</taxon>
        <taxon>Pichiaceae</taxon>
        <taxon>Ogataea</taxon>
        <taxon>Ogataea/Candida clade</taxon>
    </lineage>
</organism>
<evidence type="ECO:0000313" key="11">
    <source>
        <dbReference type="Proteomes" id="UP001165120"/>
    </source>
</evidence>
<dbReference type="PANTHER" id="PTHR47254:SF1">
    <property type="entry name" value="CELL WALL MANNOPROTEIN CIS3-RELATED"/>
    <property type="match status" value="1"/>
</dbReference>
<comment type="caution">
    <text evidence="10">The sequence shown here is derived from an EMBL/GenBank/DDBJ whole genome shotgun (WGS) entry which is preliminary data.</text>
</comment>